<comment type="caution">
    <text evidence="1">The sequence shown here is derived from an EMBL/GenBank/DDBJ whole genome shotgun (WGS) entry which is preliminary data.</text>
</comment>
<protein>
    <submittedName>
        <fullName evidence="1">Uncharacterized protein</fullName>
    </submittedName>
</protein>
<sequence>MASLEELLPKIGRENLEAYLNSMPPDEIERYLLKLRKFQYGANDKVSAKGSKSKYREYDGVEPNPISKKVAELTRKKYPSTLWNVPSDTCSMTNSETSYDVVSSFFEDVSREPDFKTKLRQFLRG</sequence>
<name>A0ABD2PSR0_9PLAT</name>
<gene>
    <name evidence="1" type="ORF">Ciccas_011070</name>
</gene>
<dbReference type="EMBL" id="JBJKFK010003014">
    <property type="protein sequence ID" value="KAL3310369.1"/>
    <property type="molecule type" value="Genomic_DNA"/>
</dbReference>
<accession>A0ABD2PSR0</accession>
<evidence type="ECO:0000313" key="1">
    <source>
        <dbReference type="EMBL" id="KAL3310369.1"/>
    </source>
</evidence>
<organism evidence="1 2">
    <name type="scientific">Cichlidogyrus casuarinus</name>
    <dbReference type="NCBI Taxonomy" id="1844966"/>
    <lineage>
        <taxon>Eukaryota</taxon>
        <taxon>Metazoa</taxon>
        <taxon>Spiralia</taxon>
        <taxon>Lophotrochozoa</taxon>
        <taxon>Platyhelminthes</taxon>
        <taxon>Monogenea</taxon>
        <taxon>Monopisthocotylea</taxon>
        <taxon>Dactylogyridea</taxon>
        <taxon>Ancyrocephalidae</taxon>
        <taxon>Cichlidogyrus</taxon>
    </lineage>
</organism>
<dbReference type="Proteomes" id="UP001626550">
    <property type="component" value="Unassembled WGS sequence"/>
</dbReference>
<proteinExistence type="predicted"/>
<keyword evidence="2" id="KW-1185">Reference proteome</keyword>
<evidence type="ECO:0000313" key="2">
    <source>
        <dbReference type="Proteomes" id="UP001626550"/>
    </source>
</evidence>
<reference evidence="1 2" key="1">
    <citation type="submission" date="2024-11" db="EMBL/GenBank/DDBJ databases">
        <title>Adaptive evolution of stress response genes in parasites aligns with host niche diversity.</title>
        <authorList>
            <person name="Hahn C."/>
            <person name="Resl P."/>
        </authorList>
    </citation>
    <scope>NUCLEOTIDE SEQUENCE [LARGE SCALE GENOMIC DNA]</scope>
    <source>
        <strain evidence="1">EGGRZ-B1_66</strain>
        <tissue evidence="1">Body</tissue>
    </source>
</reference>
<dbReference type="AlphaFoldDB" id="A0ABD2PSR0"/>